<feature type="domain" description="Acyl-CoA dehydrogenase/oxidase C-terminal" evidence="4">
    <location>
        <begin position="166"/>
        <end position="291"/>
    </location>
</feature>
<sequence length="335" mass="35788">MTGIDTSLLGDVRQLVLEILDDHRQAGLPTGFDAELWQALAGSELLQLGEVEELGVRATMTVVGELAAAGALLPVAEHDLLAGWLCGLAGIERLSGIATVGFLDADERAHAVPWAVAAERVLLVDPAGRIAVTGPEQFTLTPGQNLAGEGRDELRLTQPVDWVDVGAPVRNGLLARGALVRAVQMVVTGARAVELMIDHAREREQFGRPIARFQAVQQLIADAAAEAELARTATDWALGRLADGAVGDDLDHAVAVARSCAGQAASVIARNAHQVHGAIGTTAEHRLHRSTVPLLAWRSEFGTQTYWEQRLLELLRPAVTREDRLLPQVMLSRSG</sequence>
<reference evidence="5 6" key="1">
    <citation type="submission" date="2019-03" db="EMBL/GenBank/DDBJ databases">
        <title>Genomic Encyclopedia of Archaeal and Bacterial Type Strains, Phase II (KMG-II): from individual species to whole genera.</title>
        <authorList>
            <person name="Goeker M."/>
        </authorList>
    </citation>
    <scope>NUCLEOTIDE SEQUENCE [LARGE SCALE GENOMIC DNA]</scope>
    <source>
        <strain evidence="5 6">DSM 24323</strain>
    </source>
</reference>
<dbReference type="InterPro" id="IPR009075">
    <property type="entry name" value="AcylCo_DH/oxidase_C"/>
</dbReference>
<evidence type="ECO:0000259" key="4">
    <source>
        <dbReference type="Pfam" id="PF00441"/>
    </source>
</evidence>
<accession>A0A4R7J9W0</accession>
<name>A0A4R7J9W0_9ACTN</name>
<evidence type="ECO:0000256" key="2">
    <source>
        <dbReference type="ARBA" id="ARBA00022827"/>
    </source>
</evidence>
<dbReference type="SUPFAM" id="SSF47203">
    <property type="entry name" value="Acyl-CoA dehydrogenase C-terminal domain-like"/>
    <property type="match status" value="1"/>
</dbReference>
<dbReference type="InterPro" id="IPR036250">
    <property type="entry name" value="AcylCo_DH-like_C"/>
</dbReference>
<evidence type="ECO:0000313" key="6">
    <source>
        <dbReference type="Proteomes" id="UP000295371"/>
    </source>
</evidence>
<dbReference type="OrthoDB" id="2450120at2"/>
<dbReference type="EMBL" id="SOAW01000001">
    <property type="protein sequence ID" value="TDT34341.1"/>
    <property type="molecule type" value="Genomic_DNA"/>
</dbReference>
<keyword evidence="1" id="KW-0285">Flavoprotein</keyword>
<dbReference type="Proteomes" id="UP000295371">
    <property type="component" value="Unassembled WGS sequence"/>
</dbReference>
<keyword evidence="6" id="KW-1185">Reference proteome</keyword>
<evidence type="ECO:0000313" key="5">
    <source>
        <dbReference type="EMBL" id="TDT34341.1"/>
    </source>
</evidence>
<dbReference type="GO" id="GO:0003995">
    <property type="term" value="F:acyl-CoA dehydrogenase activity"/>
    <property type="evidence" value="ECO:0007669"/>
    <property type="project" value="TreeGrafter"/>
</dbReference>
<organism evidence="5 6">
    <name type="scientific">Naumannella halotolerans</name>
    <dbReference type="NCBI Taxonomy" id="993414"/>
    <lineage>
        <taxon>Bacteria</taxon>
        <taxon>Bacillati</taxon>
        <taxon>Actinomycetota</taxon>
        <taxon>Actinomycetes</taxon>
        <taxon>Propionibacteriales</taxon>
        <taxon>Propionibacteriaceae</taxon>
        <taxon>Naumannella</taxon>
    </lineage>
</organism>
<keyword evidence="3" id="KW-0560">Oxidoreductase</keyword>
<dbReference type="Pfam" id="PF00441">
    <property type="entry name" value="Acyl-CoA_dh_1"/>
    <property type="match status" value="1"/>
</dbReference>
<dbReference type="RefSeq" id="WP_133754729.1">
    <property type="nucleotide sequence ID" value="NZ_SOAW01000001.1"/>
</dbReference>
<evidence type="ECO:0000256" key="3">
    <source>
        <dbReference type="ARBA" id="ARBA00023002"/>
    </source>
</evidence>
<keyword evidence="2" id="KW-0274">FAD</keyword>
<gene>
    <name evidence="5" type="ORF">CLV29_2000</name>
</gene>
<dbReference type="AlphaFoldDB" id="A0A4R7J9W0"/>
<dbReference type="PANTHER" id="PTHR43884:SF20">
    <property type="entry name" value="ACYL-COA DEHYDROGENASE FADE28"/>
    <property type="match status" value="1"/>
</dbReference>
<dbReference type="PANTHER" id="PTHR43884">
    <property type="entry name" value="ACYL-COA DEHYDROGENASE"/>
    <property type="match status" value="1"/>
</dbReference>
<dbReference type="Gene3D" id="1.20.140.10">
    <property type="entry name" value="Butyryl-CoA Dehydrogenase, subunit A, domain 3"/>
    <property type="match status" value="1"/>
</dbReference>
<comment type="caution">
    <text evidence="5">The sequence shown here is derived from an EMBL/GenBank/DDBJ whole genome shotgun (WGS) entry which is preliminary data.</text>
</comment>
<protein>
    <submittedName>
        <fullName evidence="5">Acyl-CoA dehydrogenase</fullName>
    </submittedName>
</protein>
<evidence type="ECO:0000256" key="1">
    <source>
        <dbReference type="ARBA" id="ARBA00022630"/>
    </source>
</evidence>
<proteinExistence type="predicted"/>